<dbReference type="FunFam" id="3.10.310.40:FF:000001">
    <property type="entry name" value="Alanine--tRNA ligase"/>
    <property type="match status" value="1"/>
</dbReference>
<sequence>MNKEGDYKKLTQKLYYLDPYLRDFKTKLISQEKSEDGRWFAILEETAFYPAGGGQPSDTGTLNNNAVVEVEEIAGVIRHYMDRPLKSSHEIEGRIEWDKRFDHMQQHSGQHILSAAFSESSGYETVSFHLGKETCSIDLNIQELSEEDCLKAEALANQKIMENVPIHTKWISKNELDHYPLRKTPAVEKDIRLVIIPGFDYNGCGGTHPESTGQAGLIKILDWEKQRKNIRVTFVCGKRVTSQLHQKNELLKELTGVLNAPPAQMSQAVRTLIENGNRNEKLLAEARKTILDYEADILSRSFEDINGMKVVKQIFSQRSMADLQHLAKGILQANEAVVLLVSENGDKLQFVFGSAKADKNMKELMTYAVQLTEGKGGGRPSLAQGGGNAVLNGEELMERLLDKL</sequence>
<dbReference type="SUPFAM" id="SSF55186">
    <property type="entry name" value="ThrRS/AlaRS common domain"/>
    <property type="match status" value="1"/>
</dbReference>
<dbReference type="GO" id="GO:0005737">
    <property type="term" value="C:cytoplasm"/>
    <property type="evidence" value="ECO:0007669"/>
    <property type="project" value="UniProtKB-SubCell"/>
</dbReference>
<dbReference type="Gene3D" id="2.40.30.130">
    <property type="match status" value="1"/>
</dbReference>
<organism evidence="17 18">
    <name type="scientific">Rossellomorea vietnamensis</name>
    <dbReference type="NCBI Taxonomy" id="218284"/>
    <lineage>
        <taxon>Bacteria</taxon>
        <taxon>Bacillati</taxon>
        <taxon>Bacillota</taxon>
        <taxon>Bacilli</taxon>
        <taxon>Bacillales</taxon>
        <taxon>Bacillaceae</taxon>
        <taxon>Rossellomorea</taxon>
    </lineage>
</organism>
<dbReference type="InterPro" id="IPR018165">
    <property type="entry name" value="Ala-tRNA-synth_IIc_core"/>
</dbReference>
<dbReference type="SMART" id="SM00863">
    <property type="entry name" value="tRNA_SAD"/>
    <property type="match status" value="1"/>
</dbReference>
<evidence type="ECO:0000313" key="17">
    <source>
        <dbReference type="EMBL" id="TYR77294.1"/>
    </source>
</evidence>
<evidence type="ECO:0000256" key="15">
    <source>
        <dbReference type="ARBA" id="ARBA00032577"/>
    </source>
</evidence>
<evidence type="ECO:0000256" key="12">
    <source>
        <dbReference type="ARBA" id="ARBA00022884"/>
    </source>
</evidence>
<evidence type="ECO:0000256" key="5">
    <source>
        <dbReference type="ARBA" id="ARBA00017959"/>
    </source>
</evidence>
<dbReference type="PROSITE" id="PS50860">
    <property type="entry name" value="AA_TRNA_LIGASE_II_ALA"/>
    <property type="match status" value="1"/>
</dbReference>
<evidence type="ECO:0000256" key="3">
    <source>
        <dbReference type="ARBA" id="ARBA00008226"/>
    </source>
</evidence>
<dbReference type="EMBL" id="VTEH01000001">
    <property type="protein sequence ID" value="TYR77294.1"/>
    <property type="molecule type" value="Genomic_DNA"/>
</dbReference>
<keyword evidence="10" id="KW-0862">Zinc</keyword>
<protein>
    <recommendedName>
        <fullName evidence="5">Alanine--tRNA ligase</fullName>
        <ecNumber evidence="4">6.1.1.7</ecNumber>
    </recommendedName>
    <alternativeName>
        <fullName evidence="15">Alanyl-tRNA synthetase</fullName>
    </alternativeName>
</protein>
<dbReference type="Pfam" id="PF02272">
    <property type="entry name" value="DHHA1"/>
    <property type="match status" value="1"/>
</dbReference>
<evidence type="ECO:0000256" key="1">
    <source>
        <dbReference type="ARBA" id="ARBA00001947"/>
    </source>
</evidence>
<keyword evidence="13" id="KW-0648">Protein biosynthesis</keyword>
<dbReference type="GO" id="GO:0046872">
    <property type="term" value="F:metal ion binding"/>
    <property type="evidence" value="ECO:0007669"/>
    <property type="project" value="UniProtKB-KW"/>
</dbReference>
<dbReference type="AlphaFoldDB" id="A0A5D4KJ30"/>
<keyword evidence="12" id="KW-0694">RNA-binding</keyword>
<evidence type="ECO:0000256" key="4">
    <source>
        <dbReference type="ARBA" id="ARBA00013168"/>
    </source>
</evidence>
<gene>
    <name evidence="17" type="ORF">FZC79_00270</name>
</gene>
<evidence type="ECO:0000256" key="2">
    <source>
        <dbReference type="ARBA" id="ARBA00004496"/>
    </source>
</evidence>
<name>A0A5D4KJ30_9BACI</name>
<evidence type="ECO:0000256" key="6">
    <source>
        <dbReference type="ARBA" id="ARBA00022555"/>
    </source>
</evidence>
<dbReference type="Gene3D" id="3.10.310.40">
    <property type="match status" value="1"/>
</dbReference>
<evidence type="ECO:0000256" key="8">
    <source>
        <dbReference type="ARBA" id="ARBA00022723"/>
    </source>
</evidence>
<accession>A0A5D4KJ30</accession>
<dbReference type="InterPro" id="IPR003156">
    <property type="entry name" value="DHHA1_dom"/>
</dbReference>
<evidence type="ECO:0000313" key="18">
    <source>
        <dbReference type="Proteomes" id="UP000323317"/>
    </source>
</evidence>
<comment type="subcellular location">
    <subcellularLocation>
        <location evidence="2">Cytoplasm</location>
    </subcellularLocation>
</comment>
<dbReference type="Pfam" id="PF07973">
    <property type="entry name" value="tRNA_SAD"/>
    <property type="match status" value="1"/>
</dbReference>
<evidence type="ECO:0000256" key="9">
    <source>
        <dbReference type="ARBA" id="ARBA00022741"/>
    </source>
</evidence>
<evidence type="ECO:0000256" key="11">
    <source>
        <dbReference type="ARBA" id="ARBA00022840"/>
    </source>
</evidence>
<dbReference type="InterPro" id="IPR012947">
    <property type="entry name" value="tRNA_SAD"/>
</dbReference>
<evidence type="ECO:0000256" key="10">
    <source>
        <dbReference type="ARBA" id="ARBA00022833"/>
    </source>
</evidence>
<dbReference type="Proteomes" id="UP000323317">
    <property type="component" value="Unassembled WGS sequence"/>
</dbReference>
<keyword evidence="14" id="KW-0030">Aminoacyl-tRNA synthetase</keyword>
<feature type="domain" description="Alanyl-transfer RNA synthetases family profile" evidence="16">
    <location>
        <begin position="1"/>
        <end position="231"/>
    </location>
</feature>
<keyword evidence="11" id="KW-0067">ATP-binding</keyword>
<dbReference type="GO" id="GO:0006419">
    <property type="term" value="P:alanyl-tRNA aminoacylation"/>
    <property type="evidence" value="ECO:0007669"/>
    <property type="project" value="InterPro"/>
</dbReference>
<dbReference type="InterPro" id="IPR009000">
    <property type="entry name" value="Transl_B-barrel_sf"/>
</dbReference>
<dbReference type="GO" id="GO:0002161">
    <property type="term" value="F:aminoacyl-tRNA deacylase activity"/>
    <property type="evidence" value="ECO:0007669"/>
    <property type="project" value="UniProtKB-ARBA"/>
</dbReference>
<keyword evidence="6" id="KW-0820">tRNA-binding</keyword>
<keyword evidence="8" id="KW-0479">Metal-binding</keyword>
<evidence type="ECO:0000259" key="16">
    <source>
        <dbReference type="PROSITE" id="PS50860"/>
    </source>
</evidence>
<evidence type="ECO:0000256" key="13">
    <source>
        <dbReference type="ARBA" id="ARBA00022917"/>
    </source>
</evidence>
<comment type="similarity">
    <text evidence="3">Belongs to the class-II aminoacyl-tRNA synthetase family.</text>
</comment>
<comment type="cofactor">
    <cofactor evidence="1">
        <name>Zn(2+)</name>
        <dbReference type="ChEBI" id="CHEBI:29105"/>
    </cofactor>
</comment>
<evidence type="ECO:0000256" key="7">
    <source>
        <dbReference type="ARBA" id="ARBA00022598"/>
    </source>
</evidence>
<reference evidence="17 18" key="1">
    <citation type="submission" date="2019-08" db="EMBL/GenBank/DDBJ databases">
        <title>Bacillus genomes from the desert of Cuatro Cienegas, Coahuila.</title>
        <authorList>
            <person name="Olmedo-Alvarez G."/>
        </authorList>
    </citation>
    <scope>NUCLEOTIDE SEQUENCE [LARGE SCALE GENOMIC DNA]</scope>
    <source>
        <strain evidence="17 18">CH40_1T</strain>
    </source>
</reference>
<keyword evidence="7" id="KW-0436">Ligase</keyword>
<dbReference type="PANTHER" id="PTHR43462">
    <property type="entry name" value="ALANYL-TRNA EDITING PROTEIN"/>
    <property type="match status" value="1"/>
</dbReference>
<dbReference type="GO" id="GO:0000049">
    <property type="term" value="F:tRNA binding"/>
    <property type="evidence" value="ECO:0007669"/>
    <property type="project" value="UniProtKB-KW"/>
</dbReference>
<dbReference type="SUPFAM" id="SSF50447">
    <property type="entry name" value="Translation proteins"/>
    <property type="match status" value="1"/>
</dbReference>
<dbReference type="GO" id="GO:0004813">
    <property type="term" value="F:alanine-tRNA ligase activity"/>
    <property type="evidence" value="ECO:0007669"/>
    <property type="project" value="UniProtKB-EC"/>
</dbReference>
<dbReference type="EC" id="6.1.1.7" evidence="4"/>
<proteinExistence type="inferred from homology"/>
<keyword evidence="9" id="KW-0547">Nucleotide-binding</keyword>
<comment type="caution">
    <text evidence="17">The sequence shown here is derived from an EMBL/GenBank/DDBJ whole genome shotgun (WGS) entry which is preliminary data.</text>
</comment>
<dbReference type="PANTHER" id="PTHR43462:SF1">
    <property type="entry name" value="ALANYL-TRNA EDITING PROTEIN AARSD1"/>
    <property type="match status" value="1"/>
</dbReference>
<dbReference type="GO" id="GO:0005524">
    <property type="term" value="F:ATP binding"/>
    <property type="evidence" value="ECO:0007669"/>
    <property type="project" value="UniProtKB-KW"/>
</dbReference>
<dbReference type="InterPro" id="IPR051335">
    <property type="entry name" value="Alanyl-tRNA_Editing_Enzymes"/>
</dbReference>
<evidence type="ECO:0000256" key="14">
    <source>
        <dbReference type="ARBA" id="ARBA00023146"/>
    </source>
</evidence>
<dbReference type="InterPro" id="IPR018163">
    <property type="entry name" value="Thr/Ala-tRNA-synth_IIc_edit"/>
</dbReference>
<dbReference type="Gene3D" id="3.30.980.10">
    <property type="entry name" value="Threonyl-trna Synthetase, Chain A, domain 2"/>
    <property type="match status" value="1"/>
</dbReference>